<name>A0ABV6YPF2_UNCEI</name>
<feature type="transmembrane region" description="Helical" evidence="1">
    <location>
        <begin position="13"/>
        <end position="34"/>
    </location>
</feature>
<keyword evidence="3" id="KW-1185">Reference proteome</keyword>
<dbReference type="Proteomes" id="UP001594288">
    <property type="component" value="Unassembled WGS sequence"/>
</dbReference>
<evidence type="ECO:0000256" key="1">
    <source>
        <dbReference type="SAM" id="Phobius"/>
    </source>
</evidence>
<evidence type="ECO:0000313" key="2">
    <source>
        <dbReference type="EMBL" id="MFC1799941.1"/>
    </source>
</evidence>
<keyword evidence="1" id="KW-0812">Transmembrane</keyword>
<proteinExistence type="predicted"/>
<organism evidence="2 3">
    <name type="scientific">Eiseniibacteriota bacterium</name>
    <dbReference type="NCBI Taxonomy" id="2212470"/>
    <lineage>
        <taxon>Bacteria</taxon>
        <taxon>Candidatus Eiseniibacteriota</taxon>
    </lineage>
</organism>
<feature type="non-terminal residue" evidence="2">
    <location>
        <position position="75"/>
    </location>
</feature>
<dbReference type="PROSITE" id="PS51257">
    <property type="entry name" value="PROKAR_LIPOPROTEIN"/>
    <property type="match status" value="1"/>
</dbReference>
<gene>
    <name evidence="2" type="ORF">ACFL2Z_03415</name>
</gene>
<protein>
    <submittedName>
        <fullName evidence="2">Uncharacterized protein</fullName>
    </submittedName>
</protein>
<evidence type="ECO:0000313" key="3">
    <source>
        <dbReference type="Proteomes" id="UP001594288"/>
    </source>
</evidence>
<reference evidence="2 3" key="1">
    <citation type="submission" date="2024-09" db="EMBL/GenBank/DDBJ databases">
        <authorList>
            <person name="D'Angelo T."/>
        </authorList>
    </citation>
    <scope>NUCLEOTIDE SEQUENCE [LARGE SCALE GENOMIC DNA]</scope>
    <source>
        <strain evidence="2">SAG AM-311-F02</strain>
    </source>
</reference>
<comment type="caution">
    <text evidence="2">The sequence shown here is derived from an EMBL/GenBank/DDBJ whole genome shotgun (WGS) entry which is preliminary data.</text>
</comment>
<keyword evidence="1" id="KW-0472">Membrane</keyword>
<keyword evidence="1" id="KW-1133">Transmembrane helix</keyword>
<dbReference type="EMBL" id="JBHPEI010000046">
    <property type="protein sequence ID" value="MFC1799941.1"/>
    <property type="molecule type" value="Genomic_DNA"/>
</dbReference>
<accession>A0ABV6YPF2</accession>
<sequence>MSDTLDRLAGLKAIVIAVLIFACGTGIVTAGTGWREVLDRADSMVVSGEPDSADALVDDVLAERFASKSESESDA</sequence>